<dbReference type="CDD" id="cd00303">
    <property type="entry name" value="retropepsin_like"/>
    <property type="match status" value="1"/>
</dbReference>
<feature type="compositionally biased region" description="Basic and acidic residues" evidence="1">
    <location>
        <begin position="555"/>
        <end position="564"/>
    </location>
</feature>
<sequence length="588" mass="65677">MSMIRTRTRSVMENIETTKIDTPTEDQSTTILGRASAVTSRQQMTMNAVRLRKGRSPDRTTAAAKAMVSSTMTEVSPVTTAPDGNTYGHLPHSVHYCYKRCKLCKQVHDAGKGKAFNELASLLRSKVGKNDLTPMLQSVLAESAVDADYLFSFAGEVKCPEDRETGFVNTTEIVEGNDGSLGENGADGLDVGEYGGYLTEASASSREPNETSSRSLTQTAKLLPGERLGWWSSQRYDKRKRMRAVVMGAIYDTQTRILLDAGANVSVMSAAYAKRLHLREVSNHGRSLEARRINPGVLETLRRTLVKITLGWERVYEFEMWIIDHSAGVDVVLGTDFMIPAGVRLGLLHGTARLPDEVTAPLVKSASAADDEPYGAQVVRGPTEDLYVPRGEWREFRLLRKRPSRATHELWIRRTRQMVPTVVESRRGKPMWVRLTNVSDGTQTLLYGTKDIHRKSPTRSRYNEWQVLAYAEGGDENLLQKEKELYECWLAEQPPVVERMEYTTPAHILARPSEDLVAPRKLMLDHPGSDDRGDGYQNHEDCEASVAVERDEEIDGKPDTRPTEFSDAGDDEIDPAEVPVDMLELAYI</sequence>
<dbReference type="InterPro" id="IPR021109">
    <property type="entry name" value="Peptidase_aspartic_dom_sf"/>
</dbReference>
<dbReference type="AlphaFoldDB" id="A0A225WD10"/>
<keyword evidence="3" id="KW-1185">Reference proteome</keyword>
<name>A0A225WD10_9STRA</name>
<reference evidence="3" key="1">
    <citation type="submission" date="2017-03" db="EMBL/GenBank/DDBJ databases">
        <title>Phytopthora megakarya and P. palmivora, two closely related causual agents of cacao black pod achieved similar genome size and gene model numbers by different mechanisms.</title>
        <authorList>
            <person name="Ali S."/>
            <person name="Shao J."/>
            <person name="Larry D.J."/>
            <person name="Kronmiller B."/>
            <person name="Shen D."/>
            <person name="Strem M.D."/>
            <person name="Melnick R.L."/>
            <person name="Guiltinan M.J."/>
            <person name="Tyler B.M."/>
            <person name="Meinhardt L.W."/>
            <person name="Bailey B.A."/>
        </authorList>
    </citation>
    <scope>NUCLEOTIDE SEQUENCE [LARGE SCALE GENOMIC DNA]</scope>
    <source>
        <strain evidence="3">zdho120</strain>
    </source>
</reference>
<dbReference type="EMBL" id="NBNE01001186">
    <property type="protein sequence ID" value="OWZ15138.1"/>
    <property type="molecule type" value="Genomic_DNA"/>
</dbReference>
<protein>
    <recommendedName>
        <fullName evidence="4">Peptidase A2 domain-containing protein</fullName>
    </recommendedName>
</protein>
<dbReference type="OrthoDB" id="117285at2759"/>
<dbReference type="Proteomes" id="UP000198211">
    <property type="component" value="Unassembled WGS sequence"/>
</dbReference>
<proteinExistence type="predicted"/>
<dbReference type="SUPFAM" id="SSF50630">
    <property type="entry name" value="Acid proteases"/>
    <property type="match status" value="1"/>
</dbReference>
<organism evidence="2 3">
    <name type="scientific">Phytophthora megakarya</name>
    <dbReference type="NCBI Taxonomy" id="4795"/>
    <lineage>
        <taxon>Eukaryota</taxon>
        <taxon>Sar</taxon>
        <taxon>Stramenopiles</taxon>
        <taxon>Oomycota</taxon>
        <taxon>Peronosporomycetes</taxon>
        <taxon>Peronosporales</taxon>
        <taxon>Peronosporaceae</taxon>
        <taxon>Phytophthora</taxon>
    </lineage>
</organism>
<dbReference type="Pfam" id="PF13975">
    <property type="entry name" value="gag-asp_proteas"/>
    <property type="match status" value="1"/>
</dbReference>
<evidence type="ECO:0000313" key="3">
    <source>
        <dbReference type="Proteomes" id="UP000198211"/>
    </source>
</evidence>
<evidence type="ECO:0008006" key="4">
    <source>
        <dbReference type="Google" id="ProtNLM"/>
    </source>
</evidence>
<feature type="region of interest" description="Disordered" evidence="1">
    <location>
        <begin position="546"/>
        <end position="580"/>
    </location>
</feature>
<evidence type="ECO:0000256" key="1">
    <source>
        <dbReference type="SAM" id="MobiDB-lite"/>
    </source>
</evidence>
<accession>A0A225WD10</accession>
<comment type="caution">
    <text evidence="2">The sequence shown here is derived from an EMBL/GenBank/DDBJ whole genome shotgun (WGS) entry which is preliminary data.</text>
</comment>
<evidence type="ECO:0000313" key="2">
    <source>
        <dbReference type="EMBL" id="OWZ15138.1"/>
    </source>
</evidence>
<gene>
    <name evidence="2" type="ORF">PHMEG_00011280</name>
</gene>
<dbReference type="Gene3D" id="2.40.70.10">
    <property type="entry name" value="Acid Proteases"/>
    <property type="match status" value="1"/>
</dbReference>